<dbReference type="SMART" id="SM00028">
    <property type="entry name" value="TPR"/>
    <property type="match status" value="5"/>
</dbReference>
<proteinExistence type="predicted"/>
<accession>A0A3B1E0H3</accession>
<sequence>MNIEQYIIDNFEKARDLHNDGKYAQSNKILLELLKVSDNINIKVILAMNYLYLQEYAKAFEFINTALLVQPNDGFCNYILGEIYFGMRDISKSIECYTKSLQYSPQDYNAHNGLAKCYDDINDIVKLKKHLYNSLSLNKNQLGVIKKLAYIKGKEKNYSKSIQYYRYAISIGDCSDIYHLLALAYNHINEYLKAIYYFHKSINSFASGNDEVSRICYYNLGISYHKLGYLDRAKKSYLHTLSIDPYDVKANWSLAVLYLLQGDFENGWKKYEWRRKMPFFHHRTHGLLENVPHYNGQNLDNKILSIHSEQGYGDTIQFVRMISFVLKTTNVKKIIFRTHTPLYELMKQFNSSRCEVYQEGYKYVKGVKADYQIALMSIPAFFDFSFNYISSKAYIKSIKTIPLSLDFDKLNIGIAWAGNSQNTNNSLRSIELDLFDDILNNEKINFYSLHLKDINEDINRFGYSEKITDLSLLINDFCDTSCIINQLDLVISVDTVIAHLAGAMGIKTFVLLQYSPDFRWLLNRNDSPWYDSVKLFRQEKFGDYSKPIQDISLEITQMISSNKEALSS</sequence>
<dbReference type="SUPFAM" id="SSF48452">
    <property type="entry name" value="TPR-like"/>
    <property type="match status" value="2"/>
</dbReference>
<dbReference type="PANTHER" id="PTHR12558">
    <property type="entry name" value="CELL DIVISION CYCLE 16,23,27"/>
    <property type="match status" value="1"/>
</dbReference>
<dbReference type="PROSITE" id="PS50005">
    <property type="entry name" value="TPR"/>
    <property type="match status" value="3"/>
</dbReference>
<organism evidence="1">
    <name type="scientific">hydrothermal vent metagenome</name>
    <dbReference type="NCBI Taxonomy" id="652676"/>
    <lineage>
        <taxon>unclassified sequences</taxon>
        <taxon>metagenomes</taxon>
        <taxon>ecological metagenomes</taxon>
    </lineage>
</organism>
<dbReference type="EMBL" id="UOYO01000009">
    <property type="protein sequence ID" value="VAY86342.1"/>
    <property type="molecule type" value="Genomic_DNA"/>
</dbReference>
<dbReference type="Gene3D" id="3.40.50.2000">
    <property type="entry name" value="Glycogen Phosphorylase B"/>
    <property type="match status" value="1"/>
</dbReference>
<gene>
    <name evidence="1" type="ORF">MNB_ARC-1_840</name>
</gene>
<evidence type="ECO:0000313" key="1">
    <source>
        <dbReference type="EMBL" id="VAY86342.1"/>
    </source>
</evidence>
<dbReference type="Gene3D" id="1.25.40.10">
    <property type="entry name" value="Tetratricopeptide repeat domain"/>
    <property type="match status" value="2"/>
</dbReference>
<dbReference type="Pfam" id="PF13181">
    <property type="entry name" value="TPR_8"/>
    <property type="match status" value="2"/>
</dbReference>
<dbReference type="InterPro" id="IPR019734">
    <property type="entry name" value="TPR_rpt"/>
</dbReference>
<name>A0A3B1E0H3_9ZZZZ</name>
<dbReference type="SUPFAM" id="SSF53756">
    <property type="entry name" value="UDP-Glycosyltransferase/glycogen phosphorylase"/>
    <property type="match status" value="1"/>
</dbReference>
<dbReference type="PANTHER" id="PTHR12558:SF13">
    <property type="entry name" value="CELL DIVISION CYCLE PROTEIN 27 HOMOLOG"/>
    <property type="match status" value="1"/>
</dbReference>
<protein>
    <submittedName>
        <fullName evidence="1">FOG: TPR repeat</fullName>
    </submittedName>
</protein>
<reference evidence="1" key="1">
    <citation type="submission" date="2018-10" db="EMBL/GenBank/DDBJ databases">
        <authorList>
            <person name="Aoki K."/>
        </authorList>
    </citation>
    <scope>NUCLEOTIDE SEQUENCE</scope>
</reference>
<dbReference type="AlphaFoldDB" id="A0A3B1E0H3"/>
<dbReference type="InterPro" id="IPR011990">
    <property type="entry name" value="TPR-like_helical_dom_sf"/>
</dbReference>